<dbReference type="Proteomes" id="UP000680656">
    <property type="component" value="Chromosome"/>
</dbReference>
<organism evidence="1 2">
    <name type="scientific">Methanospirillum purgamenti</name>
    <dbReference type="NCBI Taxonomy" id="2834276"/>
    <lineage>
        <taxon>Archaea</taxon>
        <taxon>Methanobacteriati</taxon>
        <taxon>Methanobacteriota</taxon>
        <taxon>Stenosarchaea group</taxon>
        <taxon>Methanomicrobia</taxon>
        <taxon>Methanomicrobiales</taxon>
        <taxon>Methanospirillaceae</taxon>
        <taxon>Methanospirillum</taxon>
    </lineage>
</organism>
<dbReference type="EMBL" id="CP075546">
    <property type="protein sequence ID" value="QVV87624.1"/>
    <property type="molecule type" value="Genomic_DNA"/>
</dbReference>
<evidence type="ECO:0000313" key="1">
    <source>
        <dbReference type="EMBL" id="QVV87624.1"/>
    </source>
</evidence>
<protein>
    <submittedName>
        <fullName evidence="1">Uncharacterized protein</fullName>
    </submittedName>
</protein>
<reference evidence="1 2" key="1">
    <citation type="submission" date="2021-05" db="EMBL/GenBank/DDBJ databases">
        <title>A novel Methanospirillum isolate from a pyrite-forming mixed culture.</title>
        <authorList>
            <person name="Bunk B."/>
            <person name="Sproer C."/>
            <person name="Spring S."/>
            <person name="Pester M."/>
        </authorList>
    </citation>
    <scope>NUCLEOTIDE SEQUENCE [LARGE SCALE GENOMIC DNA]</scope>
    <source>
        <strain evidence="1 2">J.3.6.1-F.2.7.3</strain>
    </source>
</reference>
<accession>A0A8E7AYN7</accession>
<dbReference type="GeneID" id="65565329"/>
<dbReference type="RefSeq" id="WP_214418444.1">
    <property type="nucleotide sequence ID" value="NZ_CP075546.1"/>
</dbReference>
<dbReference type="AlphaFoldDB" id="A0A8E7AYN7"/>
<proteinExistence type="predicted"/>
<evidence type="ECO:0000313" key="2">
    <source>
        <dbReference type="Proteomes" id="UP000680656"/>
    </source>
</evidence>
<keyword evidence="2" id="KW-1185">Reference proteome</keyword>
<dbReference type="KEGG" id="mrtj:KHC33_09625"/>
<sequence length="79" mass="9105">MEDEQLYDLVFPPGTPRTIIREIINKFDVELVDRGEPISFANMEGDVRNLIAARGKKETMIEVEKFFRAQLQEFIGDSS</sequence>
<gene>
    <name evidence="1" type="ORF">KHC33_09625</name>
</gene>
<name>A0A8E7AYN7_9EURY</name>